<evidence type="ECO:0000313" key="3">
    <source>
        <dbReference type="EMBL" id="PMD15865.1"/>
    </source>
</evidence>
<feature type="region of interest" description="Disordered" evidence="1">
    <location>
        <begin position="172"/>
        <end position="212"/>
    </location>
</feature>
<dbReference type="Proteomes" id="UP000235672">
    <property type="component" value="Unassembled WGS sequence"/>
</dbReference>
<feature type="non-terminal residue" evidence="3">
    <location>
        <position position="229"/>
    </location>
</feature>
<proteinExistence type="predicted"/>
<dbReference type="OrthoDB" id="5986190at2759"/>
<dbReference type="EMBL" id="KZ613510">
    <property type="protein sequence ID" value="PMD15865.1"/>
    <property type="molecule type" value="Genomic_DNA"/>
</dbReference>
<dbReference type="Pfam" id="PF14420">
    <property type="entry name" value="Clr5"/>
    <property type="match status" value="1"/>
</dbReference>
<evidence type="ECO:0000313" key="4">
    <source>
        <dbReference type="Proteomes" id="UP000235672"/>
    </source>
</evidence>
<feature type="domain" description="Clr5" evidence="2">
    <location>
        <begin position="33"/>
        <end position="84"/>
    </location>
</feature>
<gene>
    <name evidence="3" type="ORF">NA56DRAFT_693081</name>
</gene>
<evidence type="ECO:0000259" key="2">
    <source>
        <dbReference type="Pfam" id="PF14420"/>
    </source>
</evidence>
<name>A0A2J6PPB2_9HELO</name>
<feature type="compositionally biased region" description="Polar residues" evidence="1">
    <location>
        <begin position="192"/>
        <end position="205"/>
    </location>
</feature>
<accession>A0A2J6PPB2</accession>
<keyword evidence="4" id="KW-1185">Reference proteome</keyword>
<feature type="compositionally biased region" description="Polar residues" evidence="1">
    <location>
        <begin position="172"/>
        <end position="182"/>
    </location>
</feature>
<sequence length="229" mass="26164">MDVDSEERGTEGAEVTAGMESSSTANPRRRNHQQWESHREEIFETYMIKNETLKKTMRILDEKYGFSPSTRKLKDKLKEWGYEKNLSAIEMNFIAAKEESRGRNLGKNTTFYNRGIEISSRRIETFKKRARQQIDGMESAATPQYITYHTPSPAENDDSLLAEKTDDESIFQASSNKTPNQEDNYDSLVQRVGNSVEASPPNSIYHTPPPELSCDSVLRALELKERANS</sequence>
<feature type="compositionally biased region" description="Basic and acidic residues" evidence="1">
    <location>
        <begin position="1"/>
        <end position="11"/>
    </location>
</feature>
<organism evidence="3 4">
    <name type="scientific">Hyaloscypha hepaticicola</name>
    <dbReference type="NCBI Taxonomy" id="2082293"/>
    <lineage>
        <taxon>Eukaryota</taxon>
        <taxon>Fungi</taxon>
        <taxon>Dikarya</taxon>
        <taxon>Ascomycota</taxon>
        <taxon>Pezizomycotina</taxon>
        <taxon>Leotiomycetes</taxon>
        <taxon>Helotiales</taxon>
        <taxon>Hyaloscyphaceae</taxon>
        <taxon>Hyaloscypha</taxon>
    </lineage>
</organism>
<dbReference type="AlphaFoldDB" id="A0A2J6PPB2"/>
<dbReference type="PANTHER" id="PTHR38788:SF3">
    <property type="entry name" value="CLR5 DOMAIN-CONTAINING PROTEIN"/>
    <property type="match status" value="1"/>
</dbReference>
<evidence type="ECO:0000256" key="1">
    <source>
        <dbReference type="SAM" id="MobiDB-lite"/>
    </source>
</evidence>
<protein>
    <recommendedName>
        <fullName evidence="2">Clr5 domain-containing protein</fullName>
    </recommendedName>
</protein>
<reference evidence="3 4" key="1">
    <citation type="submission" date="2016-05" db="EMBL/GenBank/DDBJ databases">
        <title>A degradative enzymes factory behind the ericoid mycorrhizal symbiosis.</title>
        <authorList>
            <consortium name="DOE Joint Genome Institute"/>
            <person name="Martino E."/>
            <person name="Morin E."/>
            <person name="Grelet G."/>
            <person name="Kuo A."/>
            <person name="Kohler A."/>
            <person name="Daghino S."/>
            <person name="Barry K."/>
            <person name="Choi C."/>
            <person name="Cichocki N."/>
            <person name="Clum A."/>
            <person name="Copeland A."/>
            <person name="Hainaut M."/>
            <person name="Haridas S."/>
            <person name="Labutti K."/>
            <person name="Lindquist E."/>
            <person name="Lipzen A."/>
            <person name="Khouja H.-R."/>
            <person name="Murat C."/>
            <person name="Ohm R."/>
            <person name="Olson A."/>
            <person name="Spatafora J."/>
            <person name="Veneault-Fourrey C."/>
            <person name="Henrissat B."/>
            <person name="Grigoriev I."/>
            <person name="Martin F."/>
            <person name="Perotto S."/>
        </authorList>
    </citation>
    <scope>NUCLEOTIDE SEQUENCE [LARGE SCALE GENOMIC DNA]</scope>
    <source>
        <strain evidence="3 4">UAMH 7357</strain>
    </source>
</reference>
<dbReference type="PANTHER" id="PTHR38788">
    <property type="entry name" value="CLR5 DOMAIN-CONTAINING PROTEIN"/>
    <property type="match status" value="1"/>
</dbReference>
<feature type="region of interest" description="Disordered" evidence="1">
    <location>
        <begin position="1"/>
        <end position="36"/>
    </location>
</feature>
<dbReference type="InterPro" id="IPR025676">
    <property type="entry name" value="Clr5_dom"/>
</dbReference>